<proteinExistence type="predicted"/>
<sequence>MSTKKEEIEELIEKLFSSPDSESSSEVDPHIYPEQLLHLAPQGNKFYHSLQQCKRQFIDDQLEGSIINFNNSHLKSLLMKKVRSWEGSDAAVSETLVSEQVPSVLKTANALFAWSSGDLYIRARKEQLRSQSKSPVPVTSPTKAAFPAVRKPSLPVRLHQVVDSESHRFIQDRIDVIKAQRLEQASKRVSERKQRDHDRYMERMKRKEEEYDKALNAAIKLKRESKNQNFFGTLFSFGKSKSSGTTDPSDLDMNTIGSSKSSMDTTHDPSSTSLPPQSPTSTPVTPNKGTFKDVMKPNGTPKLSKPAPAPEPEVFGIDDAFSNFSVSPKKPAKTETLDDLLGLPTPSQAKAPQKHKFIPLGDVPKKPSPQDNNEDLLQL</sequence>
<feature type="compositionally biased region" description="Polar residues" evidence="2">
    <location>
        <begin position="239"/>
        <end position="248"/>
    </location>
</feature>
<dbReference type="AlphaFoldDB" id="A0A2P7YJZ7"/>
<evidence type="ECO:0000313" key="3">
    <source>
        <dbReference type="EMBL" id="PSK36282.1"/>
    </source>
</evidence>
<feature type="region of interest" description="Disordered" evidence="2">
    <location>
        <begin position="236"/>
        <end position="379"/>
    </location>
</feature>
<reference evidence="3 4" key="1">
    <citation type="submission" date="2018-03" db="EMBL/GenBank/DDBJ databases">
        <title>Candida pseudohaemulonii genome assembly and annotation.</title>
        <authorList>
            <person name="Munoz J.F."/>
            <person name="Gade L.G."/>
            <person name="Chow N.A."/>
            <person name="Litvintseva A.P."/>
            <person name="Loparev V.N."/>
            <person name="Cuomo C.A."/>
        </authorList>
    </citation>
    <scope>NUCLEOTIDE SEQUENCE [LARGE SCALE GENOMIC DNA]</scope>
    <source>
        <strain evidence="3 4">B12108</strain>
    </source>
</reference>
<evidence type="ECO:0000256" key="1">
    <source>
        <dbReference type="SAM" id="Coils"/>
    </source>
</evidence>
<protein>
    <submittedName>
        <fullName evidence="3">Uncharacterized protein</fullName>
    </submittedName>
</protein>
<dbReference type="RefSeq" id="XP_024712402.1">
    <property type="nucleotide sequence ID" value="XM_024859430.1"/>
</dbReference>
<feature type="compositionally biased region" description="Low complexity" evidence="2">
    <location>
        <begin position="269"/>
        <end position="286"/>
    </location>
</feature>
<comment type="caution">
    <text evidence="3">The sequence shown here is derived from an EMBL/GenBank/DDBJ whole genome shotgun (WGS) entry which is preliminary data.</text>
</comment>
<organism evidence="3 4">
    <name type="scientific">Candidozyma pseudohaemuli</name>
    <dbReference type="NCBI Taxonomy" id="418784"/>
    <lineage>
        <taxon>Eukaryota</taxon>
        <taxon>Fungi</taxon>
        <taxon>Dikarya</taxon>
        <taxon>Ascomycota</taxon>
        <taxon>Saccharomycotina</taxon>
        <taxon>Pichiomycetes</taxon>
        <taxon>Metschnikowiaceae</taxon>
        <taxon>Candidozyma</taxon>
    </lineage>
</organism>
<evidence type="ECO:0000256" key="2">
    <source>
        <dbReference type="SAM" id="MobiDB-lite"/>
    </source>
</evidence>
<dbReference type="GeneID" id="36567494"/>
<dbReference type="Proteomes" id="UP000241107">
    <property type="component" value="Unassembled WGS sequence"/>
</dbReference>
<gene>
    <name evidence="3" type="ORF">C7M61_004106</name>
</gene>
<dbReference type="EMBL" id="PYFQ01000012">
    <property type="protein sequence ID" value="PSK36282.1"/>
    <property type="molecule type" value="Genomic_DNA"/>
</dbReference>
<dbReference type="OrthoDB" id="4095869at2759"/>
<evidence type="ECO:0000313" key="4">
    <source>
        <dbReference type="Proteomes" id="UP000241107"/>
    </source>
</evidence>
<keyword evidence="1" id="KW-0175">Coiled coil</keyword>
<feature type="compositionally biased region" description="Polar residues" evidence="2">
    <location>
        <begin position="255"/>
        <end position="264"/>
    </location>
</feature>
<keyword evidence="4" id="KW-1185">Reference proteome</keyword>
<feature type="coiled-coil region" evidence="1">
    <location>
        <begin position="190"/>
        <end position="224"/>
    </location>
</feature>
<accession>A0A2P7YJZ7</accession>
<name>A0A2P7YJZ7_9ASCO</name>
<dbReference type="VEuPathDB" id="FungiDB:C7M61_004106"/>